<name>A0AAE4BQ41_9BACT</name>
<evidence type="ECO:0000313" key="3">
    <source>
        <dbReference type="Proteomes" id="UP001185092"/>
    </source>
</evidence>
<evidence type="ECO:0000256" key="1">
    <source>
        <dbReference type="SAM" id="Phobius"/>
    </source>
</evidence>
<sequence>MQHIQIQFTYSPWFILLCLALGAAITWLLYSSNKKWNKKQLYAMSSLRFLSISTISFLLLGPIINSFFNWEEKPKVIFAIDNSSSVAQYGDSLALAEYLKEIGSFKSNQNNTFDVSVRTLSASLSDFSEDNGLEFSEKSTNLSKMLKNIQNDFEGSKVSSVILLTDGRFNEGFNPNYLKYNFPVHTIGIGDTIVKPDASFLDVLHNKIAYMGNKFSIRAKVNNQKLQGEKVTIELRKGKKLIDKKSYEIPDENHIETLDFILDADEEGMQHFTLNIVPPSKEYSKENNTRHVYLDVVDGQQKILLLAAAPHPDIKTLRQAIEKNDNYDLKLAYAYDSKIPKDKYDLVILHQLPHKNRKLNNAVKDILNSETPKFFIAGGQSDFRALSKNNSAIDVQVRSIKKDEAFGSFNPNFKAFNYEDDNRKNLGKLPPLSTPFGNINLKNGSKSILLQRIGNVQTQKPLLAINDQSNPKHAVLLGEGIWTWGISERKMNDDSESTDQLISKTVQLLSSKEDKRQFKSYPSKHEFHDNEPVNIHAELYNELFEPVYGQKISINLAREGEENKSYSFINAPQSNHFTINDLPEGIYNFTSSVNFNDKSYKNNGQFLVKNLNYEAQNPTADFSLLRQLSENTGGSFIESPSQLNSIDISDKQGIIYTEESFIPFVNLKWVFFLILFLLTLEWSMRKYWGGY</sequence>
<organism evidence="2 3">
    <name type="scientific">Aureibacter tunicatorum</name>
    <dbReference type="NCBI Taxonomy" id="866807"/>
    <lineage>
        <taxon>Bacteria</taxon>
        <taxon>Pseudomonadati</taxon>
        <taxon>Bacteroidota</taxon>
        <taxon>Cytophagia</taxon>
        <taxon>Cytophagales</taxon>
        <taxon>Persicobacteraceae</taxon>
        <taxon>Aureibacter</taxon>
    </lineage>
</organism>
<dbReference type="PANTHER" id="PTHR37947">
    <property type="entry name" value="BLL2462 PROTEIN"/>
    <property type="match status" value="1"/>
</dbReference>
<accession>A0AAE4BQ41</accession>
<dbReference type="Proteomes" id="UP001185092">
    <property type="component" value="Unassembled WGS sequence"/>
</dbReference>
<keyword evidence="3" id="KW-1185">Reference proteome</keyword>
<dbReference type="EMBL" id="JAVDQD010000001">
    <property type="protein sequence ID" value="MDR6237161.1"/>
    <property type="molecule type" value="Genomic_DNA"/>
</dbReference>
<dbReference type="PANTHER" id="PTHR37947:SF1">
    <property type="entry name" value="BLL2462 PROTEIN"/>
    <property type="match status" value="1"/>
</dbReference>
<reference evidence="2" key="1">
    <citation type="submission" date="2023-07" db="EMBL/GenBank/DDBJ databases">
        <title>Genomic Encyclopedia of Type Strains, Phase IV (KMG-IV): sequencing the most valuable type-strain genomes for metagenomic binning, comparative biology and taxonomic classification.</title>
        <authorList>
            <person name="Goeker M."/>
        </authorList>
    </citation>
    <scope>NUCLEOTIDE SEQUENCE</scope>
    <source>
        <strain evidence="2">DSM 26174</strain>
    </source>
</reference>
<dbReference type="Gene3D" id="3.40.50.410">
    <property type="entry name" value="von Willebrand factor, type A domain"/>
    <property type="match status" value="1"/>
</dbReference>
<protein>
    <recommendedName>
        <fullName evidence="4">VWA domain-containing protein</fullName>
    </recommendedName>
</protein>
<dbReference type="AlphaFoldDB" id="A0AAE4BQ41"/>
<proteinExistence type="predicted"/>
<feature type="transmembrane region" description="Helical" evidence="1">
    <location>
        <begin position="12"/>
        <end position="30"/>
    </location>
</feature>
<dbReference type="InterPro" id="IPR036465">
    <property type="entry name" value="vWFA_dom_sf"/>
</dbReference>
<evidence type="ECO:0000313" key="2">
    <source>
        <dbReference type="EMBL" id="MDR6237161.1"/>
    </source>
</evidence>
<comment type="caution">
    <text evidence="2">The sequence shown here is derived from an EMBL/GenBank/DDBJ whole genome shotgun (WGS) entry which is preliminary data.</text>
</comment>
<dbReference type="RefSeq" id="WP_309936605.1">
    <property type="nucleotide sequence ID" value="NZ_AP025305.1"/>
</dbReference>
<keyword evidence="1" id="KW-0812">Transmembrane</keyword>
<keyword evidence="1" id="KW-0472">Membrane</keyword>
<gene>
    <name evidence="2" type="ORF">HNQ88_000137</name>
</gene>
<evidence type="ECO:0008006" key="4">
    <source>
        <dbReference type="Google" id="ProtNLM"/>
    </source>
</evidence>
<dbReference type="CDD" id="cd00198">
    <property type="entry name" value="vWFA"/>
    <property type="match status" value="1"/>
</dbReference>
<feature type="transmembrane region" description="Helical" evidence="1">
    <location>
        <begin position="661"/>
        <end position="680"/>
    </location>
</feature>
<feature type="transmembrane region" description="Helical" evidence="1">
    <location>
        <begin position="42"/>
        <end position="64"/>
    </location>
</feature>
<keyword evidence="1" id="KW-1133">Transmembrane helix</keyword>
<dbReference type="SUPFAM" id="SSF53300">
    <property type="entry name" value="vWA-like"/>
    <property type="match status" value="1"/>
</dbReference>